<comment type="caution">
    <text evidence="1">The sequence shown here is derived from an EMBL/GenBank/DDBJ whole genome shotgun (WGS) entry which is preliminary data.</text>
</comment>
<protein>
    <recommendedName>
        <fullName evidence="3">Glycolipid-binding domain-containing protein</fullName>
    </recommendedName>
</protein>
<evidence type="ECO:0000313" key="2">
    <source>
        <dbReference type="Proteomes" id="UP000653076"/>
    </source>
</evidence>
<dbReference type="SUPFAM" id="SSF159275">
    <property type="entry name" value="PA1994-like"/>
    <property type="match status" value="1"/>
</dbReference>
<keyword evidence="2" id="KW-1185">Reference proteome</keyword>
<dbReference type="InterPro" id="IPR009467">
    <property type="entry name" value="Glycolipid-bd_prot_put"/>
</dbReference>
<reference evidence="1 2" key="1">
    <citation type="submission" date="2021-01" db="EMBL/GenBank/DDBJ databases">
        <title>Whole genome shotgun sequence of Verrucosispora qiuiae NBRC 106684.</title>
        <authorList>
            <person name="Komaki H."/>
            <person name="Tamura T."/>
        </authorList>
    </citation>
    <scope>NUCLEOTIDE SEQUENCE [LARGE SCALE GENOMIC DNA]</scope>
    <source>
        <strain evidence="1 2">NBRC 106684</strain>
    </source>
</reference>
<dbReference type="EMBL" id="BOPC01000022">
    <property type="protein sequence ID" value="GIJ26570.1"/>
    <property type="molecule type" value="Genomic_DNA"/>
</dbReference>
<gene>
    <name evidence="1" type="ORF">Vqi01_17320</name>
</gene>
<organism evidence="1 2">
    <name type="scientific">Micromonospora qiuiae</name>
    <dbReference type="NCBI Taxonomy" id="502268"/>
    <lineage>
        <taxon>Bacteria</taxon>
        <taxon>Bacillati</taxon>
        <taxon>Actinomycetota</taxon>
        <taxon>Actinomycetes</taxon>
        <taxon>Micromonosporales</taxon>
        <taxon>Micromonosporaceae</taxon>
        <taxon>Micromonospora</taxon>
    </lineage>
</organism>
<dbReference type="Pfam" id="PF06475">
    <property type="entry name" value="Glycolipid_bind"/>
    <property type="match status" value="1"/>
</dbReference>
<sequence>MHCPARPRWRNVRLMPKSLLWTRIDTAGAEHALVDDGQGLTAHGTQLAADPVPYTCRYRLVTDPQWVSVRLEVEVEGAGWRRSVRLERATQRWRVTASEQGDLDAVLAAGGRAPAGLPGVEDPDRLADALDLDLGGSPLFNTLPLRRLGLAAAPADTSHRLSVAWVLLPSLTVLPAEQVYTALGPQRFRYASGSFAAEIDVDADGYVLKYPGLAERAAAR</sequence>
<proteinExistence type="predicted"/>
<name>A0ABQ4J9C1_9ACTN</name>
<dbReference type="Proteomes" id="UP000653076">
    <property type="component" value="Unassembled WGS sequence"/>
</dbReference>
<accession>A0ABQ4J9C1</accession>
<evidence type="ECO:0000313" key="1">
    <source>
        <dbReference type="EMBL" id="GIJ26570.1"/>
    </source>
</evidence>
<evidence type="ECO:0008006" key="3">
    <source>
        <dbReference type="Google" id="ProtNLM"/>
    </source>
</evidence>